<dbReference type="EMBL" id="AP023213">
    <property type="protein sequence ID" value="BCG47997.1"/>
    <property type="molecule type" value="Genomic_DNA"/>
</dbReference>
<keyword evidence="9 14" id="KW-0786">Thiamine pyrophosphate</keyword>
<dbReference type="GO" id="GO:0046872">
    <property type="term" value="F:metal ion binding"/>
    <property type="evidence" value="ECO:0007669"/>
    <property type="project" value="UniProtKB-KW"/>
</dbReference>
<dbReference type="PANTHER" id="PTHR43522:SF2">
    <property type="entry name" value="TRANSKETOLASE 1-RELATED"/>
    <property type="match status" value="1"/>
</dbReference>
<evidence type="ECO:0000256" key="1">
    <source>
        <dbReference type="ARBA" id="ARBA00001913"/>
    </source>
</evidence>
<evidence type="ECO:0000256" key="11">
    <source>
        <dbReference type="NCBIfam" id="TIGR00232"/>
    </source>
</evidence>
<feature type="binding site" evidence="15">
    <location>
        <position position="197"/>
    </location>
    <ligand>
        <name>Mg(2+)</name>
        <dbReference type="ChEBI" id="CHEBI:18420"/>
    </ligand>
</feature>
<dbReference type="InterPro" id="IPR005478">
    <property type="entry name" value="Transketolase_bac-like"/>
</dbReference>
<evidence type="ECO:0000313" key="18">
    <source>
        <dbReference type="EMBL" id="BCG47997.1"/>
    </source>
</evidence>
<evidence type="ECO:0000256" key="4">
    <source>
        <dbReference type="ARBA" id="ARBA00011738"/>
    </source>
</evidence>
<evidence type="ECO:0000256" key="7">
    <source>
        <dbReference type="ARBA" id="ARBA00022723"/>
    </source>
</evidence>
<dbReference type="InterPro" id="IPR009014">
    <property type="entry name" value="Transketo_C/PFOR_II"/>
</dbReference>
<evidence type="ECO:0000256" key="13">
    <source>
        <dbReference type="PIRSR" id="PIRSR605478-2"/>
    </source>
</evidence>
<dbReference type="Proteomes" id="UP000515472">
    <property type="component" value="Chromosome"/>
</dbReference>
<dbReference type="Pfam" id="PF02779">
    <property type="entry name" value="Transket_pyr"/>
    <property type="match status" value="1"/>
</dbReference>
<evidence type="ECO:0000256" key="12">
    <source>
        <dbReference type="PIRSR" id="PIRSR605478-1"/>
    </source>
</evidence>
<dbReference type="FunFam" id="3.40.50.970:FF:000004">
    <property type="entry name" value="Transketolase"/>
    <property type="match status" value="1"/>
</dbReference>
<dbReference type="Pfam" id="PF22613">
    <property type="entry name" value="Transketolase_C_1"/>
    <property type="match status" value="1"/>
</dbReference>
<dbReference type="PROSITE" id="PS00802">
    <property type="entry name" value="TRANSKETOLASE_2"/>
    <property type="match status" value="1"/>
</dbReference>
<evidence type="ECO:0000313" key="19">
    <source>
        <dbReference type="Proteomes" id="UP000515472"/>
    </source>
</evidence>
<evidence type="ECO:0000256" key="16">
    <source>
        <dbReference type="PIRSR" id="PIRSR605478-5"/>
    </source>
</evidence>
<dbReference type="InterPro" id="IPR005475">
    <property type="entry name" value="Transketolase-like_Pyr-bd"/>
</dbReference>
<sequence>MNTDLDPARAANLDQLCINTLRFLAVDAIQEANSGHPGMPMGAAPMAYLLWTRFLRHNPASPQWFDRDRFVLSAGHGSMLLYSLLHLTGYDLPLSELKRFRQWGSLTPGHPERGVTPGVELTTGPLGQGFGNAVGMAIAESHLAARYNRPGFELVDHFTYVLAGDGDLMEGVAAEAASLAGHLRLGKLICLYDDNRITLAASTDLSFTEDRGARFRACGWQVLEVSDGNDLEALGRALEEARGDKERPSLVMVRTRIGFGSPQKQDSFEAHGAPLGVEEVRRTKDALGWPQEPRFHVPPEALARFREAVEAGAAKERAWESLMAGYAREYPAESAELKLVLAGELPQGWQEALPVFPADAKGMATRAASAKVLNALAQRVPQLIGGSADLNPSTLTALAGRGDFQSEDFEPGDRQGAVGGTWGRAGANLHFGVREHAMGAILNGMAAHGGTLPFGATFLTFSDYLRPALRLAALSRLKVIHIFTHDSIALGEDGPTHQPVEQLASLRAIPNLVLLRPGDANECAAAWRAALQIEGRPVALVLSRQAVPTLDREALGGAAGVLRGGYVLAEARGVAPRLILIATGSELSLALAARTALEEGGIPVRVVSLPSWELFDEQPEEYRDLVLPPQVTARLAIEAGSSQGWHRYVGSGGGVLSVDGFGASAPGDVVLKEYGFTVDRVCDLALGLVQGAAPWGGAPQQERSGRSSPPS</sequence>
<feature type="site" description="Important for catalytic activity" evidence="16">
    <location>
        <position position="36"/>
    </location>
</feature>
<comment type="cofactor">
    <cofactor evidence="15">
        <name>Mg(2+)</name>
        <dbReference type="ChEBI" id="CHEBI:18420"/>
    </cofactor>
    <text evidence="15">Binds 1 Mg(2+) ion per subunit. Can also utilize other divalent metal cations, such as Ca(2+), Mn(2+) and Co(2+).</text>
</comment>
<protein>
    <recommendedName>
        <fullName evidence="5 11">Transketolase</fullName>
        <ecNumber evidence="5 11">2.2.1.1</ecNumber>
    </recommendedName>
</protein>
<feature type="binding site" evidence="13">
    <location>
        <position position="544"/>
    </location>
    <ligand>
        <name>substrate</name>
    </ligand>
</feature>
<feature type="binding site" evidence="14">
    <location>
        <position position="461"/>
    </location>
    <ligand>
        <name>thiamine diphosphate</name>
        <dbReference type="ChEBI" id="CHEBI:58937"/>
    </ligand>
</feature>
<dbReference type="InterPro" id="IPR005474">
    <property type="entry name" value="Transketolase_N"/>
</dbReference>
<dbReference type="Gene3D" id="3.40.50.920">
    <property type="match status" value="1"/>
</dbReference>
<feature type="binding site" evidence="14">
    <location>
        <position position="271"/>
    </location>
    <ligand>
        <name>thiamine diphosphate</name>
        <dbReference type="ChEBI" id="CHEBI:58937"/>
    </ligand>
</feature>
<dbReference type="CDD" id="cd02012">
    <property type="entry name" value="TPP_TK"/>
    <property type="match status" value="1"/>
</dbReference>
<dbReference type="SUPFAM" id="SSF52518">
    <property type="entry name" value="Thiamin diphosphate-binding fold (THDP-binding)"/>
    <property type="match status" value="2"/>
</dbReference>
<comment type="subunit">
    <text evidence="4">Homodimer.</text>
</comment>
<feature type="site" description="Important for catalytic activity" evidence="16">
    <location>
        <position position="271"/>
    </location>
</feature>
<dbReference type="KEGG" id="gbn:GEOBRER4_27470"/>
<keyword evidence="8 15" id="KW-0460">Magnesium</keyword>
<comment type="cofactor">
    <cofactor evidence="2">
        <name>Co(2+)</name>
        <dbReference type="ChEBI" id="CHEBI:48828"/>
    </cofactor>
</comment>
<dbReference type="FunFam" id="3.40.50.970:FF:000003">
    <property type="entry name" value="Transketolase"/>
    <property type="match status" value="1"/>
</dbReference>
<dbReference type="GO" id="GO:0004802">
    <property type="term" value="F:transketolase activity"/>
    <property type="evidence" value="ECO:0007669"/>
    <property type="project" value="UniProtKB-UniRule"/>
</dbReference>
<dbReference type="InterPro" id="IPR029061">
    <property type="entry name" value="THDP-binding"/>
</dbReference>
<dbReference type="GO" id="GO:0005829">
    <property type="term" value="C:cytosol"/>
    <property type="evidence" value="ECO:0007669"/>
    <property type="project" value="TreeGrafter"/>
</dbReference>
<evidence type="ECO:0000256" key="14">
    <source>
        <dbReference type="PIRSR" id="PIRSR605478-3"/>
    </source>
</evidence>
<feature type="binding site" evidence="13">
    <location>
        <position position="271"/>
    </location>
    <ligand>
        <name>substrate</name>
    </ligand>
</feature>
<evidence type="ECO:0000256" key="2">
    <source>
        <dbReference type="ARBA" id="ARBA00001941"/>
    </source>
</evidence>
<dbReference type="InterPro" id="IPR049557">
    <property type="entry name" value="Transketolase_CS"/>
</dbReference>
<name>A0A6S6M0Z8_9BACT</name>
<feature type="active site" description="Proton donor" evidence="12">
    <location>
        <position position="435"/>
    </location>
</feature>
<dbReference type="CDD" id="cd07033">
    <property type="entry name" value="TPP_PYR_DXS_TK_like"/>
    <property type="match status" value="1"/>
</dbReference>
<dbReference type="EC" id="2.2.1.1" evidence="5 11"/>
<keyword evidence="19" id="KW-1185">Reference proteome</keyword>
<evidence type="ECO:0000256" key="9">
    <source>
        <dbReference type="ARBA" id="ARBA00023052"/>
    </source>
</evidence>
<dbReference type="GO" id="GO:0009052">
    <property type="term" value="P:pentose-phosphate shunt, non-oxidative branch"/>
    <property type="evidence" value="ECO:0007669"/>
    <property type="project" value="UniProtKB-ARBA"/>
</dbReference>
<accession>A0A6S6M0Z8</accession>
<keyword evidence="7 15" id="KW-0479">Metal-binding</keyword>
<evidence type="ECO:0000256" key="6">
    <source>
        <dbReference type="ARBA" id="ARBA00022679"/>
    </source>
</evidence>
<evidence type="ECO:0000256" key="8">
    <source>
        <dbReference type="ARBA" id="ARBA00022842"/>
    </source>
</evidence>
<dbReference type="InterPro" id="IPR033247">
    <property type="entry name" value="Transketolase_fam"/>
</dbReference>
<feature type="binding site" evidence="14">
    <location>
        <position position="166"/>
    </location>
    <ligand>
        <name>thiamine diphosphate</name>
        <dbReference type="ChEBI" id="CHEBI:58937"/>
    </ligand>
</feature>
<evidence type="ECO:0000256" key="3">
    <source>
        <dbReference type="ARBA" id="ARBA00007131"/>
    </source>
</evidence>
<evidence type="ECO:0000256" key="15">
    <source>
        <dbReference type="PIRSR" id="PIRSR605478-4"/>
    </source>
</evidence>
<feature type="binding site" evidence="13">
    <location>
        <position position="393"/>
    </location>
    <ligand>
        <name>substrate</name>
    </ligand>
</feature>
<feature type="binding site" evidence="13">
    <location>
        <position position="366"/>
    </location>
    <ligand>
        <name>substrate</name>
    </ligand>
</feature>
<dbReference type="Gene3D" id="3.40.50.970">
    <property type="match status" value="2"/>
</dbReference>
<comment type="similarity">
    <text evidence="3">Belongs to the transketolase family.</text>
</comment>
<feature type="domain" description="Transketolase-like pyrimidine-binding" evidence="17">
    <location>
        <begin position="363"/>
        <end position="549"/>
    </location>
</feature>
<keyword evidence="6" id="KW-0808">Transferase</keyword>
<dbReference type="SUPFAM" id="SSF52922">
    <property type="entry name" value="TK C-terminal domain-like"/>
    <property type="match status" value="1"/>
</dbReference>
<comment type="catalytic activity">
    <reaction evidence="10">
        <text>D-sedoheptulose 7-phosphate + D-glyceraldehyde 3-phosphate = aldehydo-D-ribose 5-phosphate + D-xylulose 5-phosphate</text>
        <dbReference type="Rhea" id="RHEA:10508"/>
        <dbReference type="ChEBI" id="CHEBI:57483"/>
        <dbReference type="ChEBI" id="CHEBI:57737"/>
        <dbReference type="ChEBI" id="CHEBI:58273"/>
        <dbReference type="ChEBI" id="CHEBI:59776"/>
        <dbReference type="EC" id="2.2.1.1"/>
    </reaction>
</comment>
<dbReference type="InterPro" id="IPR055152">
    <property type="entry name" value="Transketolase-like_C_2"/>
</dbReference>
<dbReference type="FunFam" id="3.40.50.920:FF:000003">
    <property type="entry name" value="Transketolase"/>
    <property type="match status" value="1"/>
</dbReference>
<reference evidence="18 19" key="1">
    <citation type="submission" date="2020-06" db="EMBL/GenBank/DDBJ databases">
        <title>Interaction of electrochemicaly active bacteria, Geobacter bremensis R4 on different carbon anode.</title>
        <authorList>
            <person name="Meng L."/>
            <person name="Yoshida N."/>
        </authorList>
    </citation>
    <scope>NUCLEOTIDE SEQUENCE [LARGE SCALE GENOMIC DNA]</scope>
    <source>
        <strain evidence="18 19">R4</strain>
    </source>
</reference>
<feature type="binding site" evidence="13">
    <location>
        <position position="497"/>
    </location>
    <ligand>
        <name>substrate</name>
    </ligand>
</feature>
<dbReference type="RefSeq" id="WP_185242816.1">
    <property type="nucleotide sequence ID" value="NZ_AP023213.1"/>
</dbReference>
<evidence type="ECO:0000256" key="5">
    <source>
        <dbReference type="ARBA" id="ARBA00013152"/>
    </source>
</evidence>
<organism evidence="18 19">
    <name type="scientific">Citrifermentans bremense</name>
    <dbReference type="NCBI Taxonomy" id="60035"/>
    <lineage>
        <taxon>Bacteria</taxon>
        <taxon>Pseudomonadati</taxon>
        <taxon>Thermodesulfobacteriota</taxon>
        <taxon>Desulfuromonadia</taxon>
        <taxon>Geobacterales</taxon>
        <taxon>Geobacteraceae</taxon>
        <taxon>Citrifermentans</taxon>
    </lineage>
</organism>
<dbReference type="AlphaFoldDB" id="A0A6S6M0Z8"/>
<dbReference type="PANTHER" id="PTHR43522">
    <property type="entry name" value="TRANSKETOLASE"/>
    <property type="match status" value="1"/>
</dbReference>
<feature type="binding site" evidence="13">
    <location>
        <position position="493"/>
    </location>
    <ligand>
        <name>substrate</name>
    </ligand>
</feature>
<feature type="binding site" evidence="14">
    <location>
        <begin position="124"/>
        <end position="126"/>
    </location>
    <ligand>
        <name>thiamine diphosphate</name>
        <dbReference type="ChEBI" id="CHEBI:58937"/>
    </ligand>
</feature>
<dbReference type="Pfam" id="PF00456">
    <property type="entry name" value="Transketolase_N"/>
    <property type="match status" value="1"/>
</dbReference>
<evidence type="ECO:0000259" key="17">
    <source>
        <dbReference type="SMART" id="SM00861"/>
    </source>
</evidence>
<feature type="binding site" evidence="15">
    <location>
        <position position="195"/>
    </location>
    <ligand>
        <name>Mg(2+)</name>
        <dbReference type="ChEBI" id="CHEBI:18420"/>
    </ligand>
</feature>
<evidence type="ECO:0000256" key="10">
    <source>
        <dbReference type="ARBA" id="ARBA00049473"/>
    </source>
</evidence>
<dbReference type="PROSITE" id="PS00801">
    <property type="entry name" value="TRANSKETOLASE_1"/>
    <property type="match status" value="1"/>
</dbReference>
<proteinExistence type="inferred from homology"/>
<feature type="binding site" evidence="13">
    <location>
        <position position="36"/>
    </location>
    <ligand>
        <name>substrate</name>
    </ligand>
</feature>
<dbReference type="NCBIfam" id="TIGR00232">
    <property type="entry name" value="tktlase_bact"/>
    <property type="match status" value="1"/>
</dbReference>
<comment type="cofactor">
    <cofactor evidence="1">
        <name>Ca(2+)</name>
        <dbReference type="ChEBI" id="CHEBI:29108"/>
    </cofactor>
</comment>
<comment type="cofactor">
    <cofactor evidence="14">
        <name>thiamine diphosphate</name>
        <dbReference type="ChEBI" id="CHEBI:58937"/>
    </cofactor>
    <text evidence="14">Binds 1 thiamine pyrophosphate per subunit. During the reaction, the substrate forms a covalent intermediate with the cofactor.</text>
</comment>
<feature type="binding site" evidence="15">
    <location>
        <position position="165"/>
    </location>
    <ligand>
        <name>Mg(2+)</name>
        <dbReference type="ChEBI" id="CHEBI:18420"/>
    </ligand>
</feature>
<dbReference type="SMART" id="SM00861">
    <property type="entry name" value="Transket_pyr"/>
    <property type="match status" value="1"/>
</dbReference>
<feature type="binding site" evidence="13">
    <location>
        <position position="485"/>
    </location>
    <ligand>
        <name>substrate</name>
    </ligand>
</feature>
<feature type="binding site" evidence="14">
    <location>
        <position position="76"/>
    </location>
    <ligand>
        <name>thiamine diphosphate</name>
        <dbReference type="ChEBI" id="CHEBI:58937"/>
    </ligand>
</feature>
<feature type="binding site" evidence="14">
    <location>
        <position position="195"/>
    </location>
    <ligand>
        <name>thiamine diphosphate</name>
        <dbReference type="ChEBI" id="CHEBI:58937"/>
    </ligand>
</feature>
<gene>
    <name evidence="18" type="ORF">GEOBRER4_n2860</name>
</gene>
<dbReference type="InterPro" id="IPR020826">
    <property type="entry name" value="Transketolase_BS"/>
</dbReference>